<keyword evidence="2" id="KW-1185">Reference proteome</keyword>
<dbReference type="EMBL" id="LNVX01000291">
    <property type="protein sequence ID" value="OEG70825.1"/>
    <property type="molecule type" value="Genomic_DNA"/>
</dbReference>
<name>A0A1E5IK90_ENDTX</name>
<evidence type="ECO:0000313" key="1">
    <source>
        <dbReference type="EMBL" id="OEG70825.1"/>
    </source>
</evidence>
<comment type="caution">
    <text evidence="1">The sequence shown here is derived from an EMBL/GenBank/DDBJ whole genome shotgun (WGS) entry which is preliminary data.</text>
</comment>
<dbReference type="Proteomes" id="UP000095237">
    <property type="component" value="Unassembled WGS sequence"/>
</dbReference>
<organism evidence="1 2">
    <name type="scientific">Endomicrobium trichonymphae</name>
    <dbReference type="NCBI Taxonomy" id="1408204"/>
    <lineage>
        <taxon>Bacteria</taxon>
        <taxon>Pseudomonadati</taxon>
        <taxon>Elusimicrobiota</taxon>
        <taxon>Endomicrobiia</taxon>
        <taxon>Endomicrobiales</taxon>
        <taxon>Endomicrobiaceae</taxon>
        <taxon>Candidatus Endomicrobiellum</taxon>
    </lineage>
</organism>
<dbReference type="AlphaFoldDB" id="A0A1E5IK90"/>
<evidence type="ECO:0000313" key="2">
    <source>
        <dbReference type="Proteomes" id="UP000095237"/>
    </source>
</evidence>
<protein>
    <submittedName>
        <fullName evidence="1">Uncharacterized protein</fullName>
    </submittedName>
</protein>
<proteinExistence type="predicted"/>
<accession>A0A1E5IK90</accession>
<gene>
    <name evidence="1" type="ORF">ATZ36_17825</name>
</gene>
<reference evidence="1 2" key="1">
    <citation type="submission" date="2015-11" db="EMBL/GenBank/DDBJ databases">
        <title>Evidence for parallel genomic evolution in an endosymbiosis of termite gut flagellates.</title>
        <authorList>
            <person name="Zheng H."/>
        </authorList>
    </citation>
    <scope>NUCLEOTIDE SEQUENCE [LARGE SCALE GENOMIC DNA]</scope>
    <source>
        <strain evidence="1 2">CET450</strain>
    </source>
</reference>
<sequence length="125" mass="14158">MHISGICADNGNFTFYKILAIFLFPFYRINLQLYQSIIFQNPQKLPAVTIRIGSASFPMKALYVFKKAHNSFNVNFPVISIILKLTAEIISSFKSFSSAPHSFPLTRMISALSPVFNFIARMTNL</sequence>